<sequence length="471" mass="49438">MTDSSDPKAPKNSRKKSAREPATIDLKATVIDDGAAQDKAWDAVKPEETIMPDAETKAEAEDTIGASEATLDSGASTDSIESASASDGLPPQPEELPPRSDEPYVAPSAPTPERRPSAAALVGSGLLGGLVGAGLVYGLQVWQQQQPASTQGDQRLAQLEQRVNALGRQGSQSAPGVDLSSIEGRLNALEAARGPLDQRLEEIQNAANAAASRAEEALNRPLPQPEAPQNEGALNDLSATVNELSGRLAALENEVRTNAQNAASASSAVQGLESRLGEQDQRLAALSQQITENSRNVEEAGQTGTRVVLTERLNDSLRSGAPYADVLEALRKAGTDGERLKALEPFAEKGAPTASAMLESFEPLEAQILRDQRAASGEWSDRMLRMLDKVVTVRPVNEPDATGVPGAVARILQTLGAGDLNGAAAAWASLPEPARRISEDWGRQVTALAGAQEAARELSTEALAALNRSTQ</sequence>
<name>A0A1G5E096_9HYPH</name>
<evidence type="ECO:0000313" key="2">
    <source>
        <dbReference type="EMBL" id="SCY20412.1"/>
    </source>
</evidence>
<dbReference type="Proteomes" id="UP000199569">
    <property type="component" value="Unassembled WGS sequence"/>
</dbReference>
<organism evidence="2 3">
    <name type="scientific">Microvirga guangxiensis</name>
    <dbReference type="NCBI Taxonomy" id="549386"/>
    <lineage>
        <taxon>Bacteria</taxon>
        <taxon>Pseudomonadati</taxon>
        <taxon>Pseudomonadota</taxon>
        <taxon>Alphaproteobacteria</taxon>
        <taxon>Hyphomicrobiales</taxon>
        <taxon>Methylobacteriaceae</taxon>
        <taxon>Microvirga</taxon>
    </lineage>
</organism>
<accession>A0A1G5E096</accession>
<dbReference type="STRING" id="549386.SAMN02927923_00838"/>
<proteinExistence type="predicted"/>
<evidence type="ECO:0008006" key="4">
    <source>
        <dbReference type="Google" id="ProtNLM"/>
    </source>
</evidence>
<evidence type="ECO:0000313" key="3">
    <source>
        <dbReference type="Proteomes" id="UP000199569"/>
    </source>
</evidence>
<feature type="compositionally biased region" description="Polar residues" evidence="1">
    <location>
        <begin position="73"/>
        <end position="85"/>
    </location>
</feature>
<gene>
    <name evidence="2" type="ORF">SAMN02927923_00838</name>
</gene>
<feature type="region of interest" description="Disordered" evidence="1">
    <location>
        <begin position="1"/>
        <end position="117"/>
    </location>
</feature>
<protein>
    <recommendedName>
        <fullName evidence="4">Inner membrane protein</fullName>
    </recommendedName>
</protein>
<dbReference type="SUPFAM" id="SSF57997">
    <property type="entry name" value="Tropomyosin"/>
    <property type="match status" value="1"/>
</dbReference>
<dbReference type="Gene3D" id="1.20.5.340">
    <property type="match status" value="1"/>
</dbReference>
<reference evidence="3" key="1">
    <citation type="submission" date="2016-10" db="EMBL/GenBank/DDBJ databases">
        <authorList>
            <person name="Varghese N."/>
            <person name="Submissions S."/>
        </authorList>
    </citation>
    <scope>NUCLEOTIDE SEQUENCE [LARGE SCALE GENOMIC DNA]</scope>
    <source>
        <strain evidence="3">CGMCC 1.7666</strain>
    </source>
</reference>
<feature type="region of interest" description="Disordered" evidence="1">
    <location>
        <begin position="211"/>
        <end position="232"/>
    </location>
</feature>
<dbReference type="OrthoDB" id="8439779at2"/>
<dbReference type="EMBL" id="FMVJ01000003">
    <property type="protein sequence ID" value="SCY20412.1"/>
    <property type="molecule type" value="Genomic_DNA"/>
</dbReference>
<feature type="compositionally biased region" description="Basic and acidic residues" evidence="1">
    <location>
        <begin position="39"/>
        <end position="60"/>
    </location>
</feature>
<dbReference type="AlphaFoldDB" id="A0A1G5E096"/>
<evidence type="ECO:0000256" key="1">
    <source>
        <dbReference type="SAM" id="MobiDB-lite"/>
    </source>
</evidence>
<dbReference type="RefSeq" id="WP_091130527.1">
    <property type="nucleotide sequence ID" value="NZ_FMVJ01000003.1"/>
</dbReference>
<keyword evidence="3" id="KW-1185">Reference proteome</keyword>